<keyword evidence="2" id="KW-0274">FAD</keyword>
<dbReference type="EMBL" id="LHPH01000018">
    <property type="protein sequence ID" value="KPH61402.1"/>
    <property type="molecule type" value="Genomic_DNA"/>
</dbReference>
<dbReference type="OrthoDB" id="7178350at2"/>
<feature type="binding site" evidence="2">
    <location>
        <begin position="14"/>
        <end position="17"/>
    </location>
    <ligand>
        <name>FAD</name>
        <dbReference type="ChEBI" id="CHEBI:57692"/>
    </ligand>
</feature>
<dbReference type="PANTHER" id="PTHR43747:SF4">
    <property type="entry name" value="FLAVIN-DEPENDENT TRYPTOPHAN HALOGENASE"/>
    <property type="match status" value="1"/>
</dbReference>
<evidence type="ECO:0000256" key="1">
    <source>
        <dbReference type="PIRSR" id="PIRSR011396-1"/>
    </source>
</evidence>
<dbReference type="InterPro" id="IPR033856">
    <property type="entry name" value="Trp_halogen"/>
</dbReference>
<dbReference type="PANTHER" id="PTHR43747">
    <property type="entry name" value="FAD-BINDING PROTEIN"/>
    <property type="match status" value="1"/>
</dbReference>
<keyword evidence="2" id="KW-0547">Nucleotide-binding</keyword>
<dbReference type="AlphaFoldDB" id="A0A0N1EIG1"/>
<dbReference type="GO" id="GO:0000166">
    <property type="term" value="F:nucleotide binding"/>
    <property type="evidence" value="ECO:0007669"/>
    <property type="project" value="UniProtKB-KW"/>
</dbReference>
<dbReference type="PATRIC" id="fig|187330.3.peg.1418"/>
<dbReference type="Pfam" id="PF04820">
    <property type="entry name" value="Trp_halogenase"/>
    <property type="match status" value="1"/>
</dbReference>
<comment type="caution">
    <text evidence="3">The sequence shown here is derived from an EMBL/GenBank/DDBJ whole genome shotgun (WGS) entry which is preliminary data.</text>
</comment>
<dbReference type="InterPro" id="IPR050816">
    <property type="entry name" value="Flavin-dep_Halogenase_NPB"/>
</dbReference>
<protein>
    <submittedName>
        <fullName evidence="3">Tryptophan halogenase</fullName>
    </submittedName>
</protein>
<evidence type="ECO:0000256" key="2">
    <source>
        <dbReference type="PIRSR" id="PIRSR011396-2"/>
    </source>
</evidence>
<name>A0A0N1EIG1_9GAMM</name>
<reference evidence="3 4" key="1">
    <citation type="submission" date="2015-08" db="EMBL/GenBank/DDBJ databases">
        <title>Draft Genome Sequence of Pseudoalteromonas porphyrae UCD-SED14.</title>
        <authorList>
            <person name="Coil D.A."/>
            <person name="Jospin G."/>
            <person name="Lee R.D."/>
            <person name="Eisen J.A."/>
        </authorList>
    </citation>
    <scope>NUCLEOTIDE SEQUENCE [LARGE SCALE GENOMIC DNA]</scope>
    <source>
        <strain evidence="3 4">UCD-SED14</strain>
    </source>
</reference>
<feature type="binding site" evidence="2">
    <location>
        <position position="343"/>
    </location>
    <ligand>
        <name>FAD</name>
        <dbReference type="ChEBI" id="CHEBI:57692"/>
    </ligand>
</feature>
<accession>A0A0N1EIG1</accession>
<dbReference type="STRING" id="187330.AMS58_06980"/>
<dbReference type="Proteomes" id="UP000037848">
    <property type="component" value="Unassembled WGS sequence"/>
</dbReference>
<evidence type="ECO:0000313" key="3">
    <source>
        <dbReference type="EMBL" id="KPH61402.1"/>
    </source>
</evidence>
<feature type="binding site" evidence="2">
    <location>
        <position position="352"/>
    </location>
    <ligand>
        <name>L-tryptophan</name>
        <dbReference type="ChEBI" id="CHEBI:57912"/>
    </ligand>
</feature>
<dbReference type="SUPFAM" id="SSF51905">
    <property type="entry name" value="FAD/NAD(P)-binding domain"/>
    <property type="match status" value="1"/>
</dbReference>
<evidence type="ECO:0000313" key="4">
    <source>
        <dbReference type="Proteomes" id="UP000037848"/>
    </source>
</evidence>
<feature type="binding site" evidence="2">
    <location>
        <position position="83"/>
    </location>
    <ligand>
        <name>7-chloro-L-tryptophan</name>
        <dbReference type="ChEBI" id="CHEBI:58713"/>
    </ligand>
</feature>
<sequence length="518" mass="58053">MKVEQIKQVIIVGGGTAGWLTANHLAKTLNCTNPLSVQITLIESKNIPTIGVGEGTVPVMCQTLAHFGISETDFIRQCDATFKHSIKFIDWLDNPTDNKKENYFHHLFNYPNIEELDLTPYWLLNKNNTSYANSVSTQGYMCDQGLGPKNMTHREFEGMASYAYHLDAAKFSALLTDNAVNKLGVKHILTDVLDAKLNVAGDIESLQTKCAGTVSGDIFIDCTGFAAKLLGDKLKVPFIDQSHILFADTALAIQVPYQNPDDPINPYTNATAKEAGWIWDIGLSSRRGIGHVYSSNHTSDDQAEQTLRDYIGPQADDLTARKIAMQVGYRKTPWKNNCIAIGLSQGFVEPLEATGLLVFDITARMLAQNFPATRKAIPAISERFNDNITGLWQKVIDFIKLHYCISRRDDSQFWLDNRASSSISDSLQSNLALWRDTVPNKYNFTSALEGFNLENYLYVLYGMEFPTNLQPIATRFEAHQQAAFTMEQIAQAANYCQQQLIPHRELIEKIKRYGLTKI</sequence>
<feature type="binding site" evidence="2">
    <location>
        <position position="192"/>
    </location>
    <ligand>
        <name>FAD</name>
        <dbReference type="ChEBI" id="CHEBI:57692"/>
    </ligand>
</feature>
<proteinExistence type="predicted"/>
<gene>
    <name evidence="3" type="ORF">ADS77_14940</name>
</gene>
<dbReference type="PIRSF" id="PIRSF011396">
    <property type="entry name" value="Trp_halogenase"/>
    <property type="match status" value="1"/>
</dbReference>
<keyword evidence="4" id="KW-1185">Reference proteome</keyword>
<feature type="active site" evidence="1">
    <location>
        <position position="83"/>
    </location>
</feature>
<dbReference type="GO" id="GO:0004497">
    <property type="term" value="F:monooxygenase activity"/>
    <property type="evidence" value="ECO:0007669"/>
    <property type="project" value="InterPro"/>
</dbReference>
<dbReference type="Gene3D" id="3.50.50.60">
    <property type="entry name" value="FAD/NAD(P)-binding domain"/>
    <property type="match status" value="1"/>
</dbReference>
<organism evidence="3 4">
    <name type="scientific">Pseudoalteromonas porphyrae</name>
    <dbReference type="NCBI Taxonomy" id="187330"/>
    <lineage>
        <taxon>Bacteria</taxon>
        <taxon>Pseudomonadati</taxon>
        <taxon>Pseudomonadota</taxon>
        <taxon>Gammaproteobacteria</taxon>
        <taxon>Alteromonadales</taxon>
        <taxon>Pseudoalteromonadaceae</taxon>
        <taxon>Pseudoalteromonas</taxon>
    </lineage>
</organism>
<dbReference type="InterPro" id="IPR036188">
    <property type="entry name" value="FAD/NAD-bd_sf"/>
</dbReference>
<keyword evidence="2" id="KW-0285">Flavoprotein</keyword>
<dbReference type="InterPro" id="IPR006905">
    <property type="entry name" value="Flavin_halogenase"/>
</dbReference>